<comment type="caution">
    <text evidence="2">The sequence shown here is derived from an EMBL/GenBank/DDBJ whole genome shotgun (WGS) entry which is preliminary data.</text>
</comment>
<evidence type="ECO:0000313" key="3">
    <source>
        <dbReference type="Proteomes" id="UP000479692"/>
    </source>
</evidence>
<dbReference type="RefSeq" id="WP_156642051.1">
    <property type="nucleotide sequence ID" value="NZ_WOXT01000002.1"/>
</dbReference>
<dbReference type="Proteomes" id="UP000479692">
    <property type="component" value="Unassembled WGS sequence"/>
</dbReference>
<dbReference type="AlphaFoldDB" id="A0A7C9MMP4"/>
<dbReference type="SUPFAM" id="SSF54427">
    <property type="entry name" value="NTF2-like"/>
    <property type="match status" value="1"/>
</dbReference>
<accession>A0A7C9MMP4</accession>
<evidence type="ECO:0000259" key="1">
    <source>
        <dbReference type="Pfam" id="PF14534"/>
    </source>
</evidence>
<organism evidence="2 3">
    <name type="scientific">Noviluteimonas gilva</name>
    <dbReference type="NCBI Taxonomy" id="2682097"/>
    <lineage>
        <taxon>Bacteria</taxon>
        <taxon>Pseudomonadati</taxon>
        <taxon>Pseudomonadota</taxon>
        <taxon>Gammaproteobacteria</taxon>
        <taxon>Lysobacterales</taxon>
        <taxon>Lysobacteraceae</taxon>
        <taxon>Noviluteimonas</taxon>
    </lineage>
</organism>
<gene>
    <name evidence="2" type="ORF">GN331_10145</name>
</gene>
<name>A0A7C9MMP4_9GAMM</name>
<proteinExistence type="predicted"/>
<dbReference type="Pfam" id="PF14534">
    <property type="entry name" value="DUF4440"/>
    <property type="match status" value="1"/>
</dbReference>
<evidence type="ECO:0000313" key="2">
    <source>
        <dbReference type="EMBL" id="MUV14567.1"/>
    </source>
</evidence>
<sequence length="128" mass="14233">MQTEIPAFLVDLEDAFNRAMISNDVEQISRCVTDDWILVTPEAGPIPRSRILDVIGSGLLSHATMTKVPTHACVIGDMAWVTGRGQNTGTFNRQPMQADEYITDIYRKVDGQWRCMLTHLTPVGGSNR</sequence>
<dbReference type="EMBL" id="WOXT01000002">
    <property type="protein sequence ID" value="MUV14567.1"/>
    <property type="molecule type" value="Genomic_DNA"/>
</dbReference>
<keyword evidence="3" id="KW-1185">Reference proteome</keyword>
<dbReference type="InterPro" id="IPR027843">
    <property type="entry name" value="DUF4440"/>
</dbReference>
<dbReference type="Gene3D" id="3.10.450.50">
    <property type="match status" value="1"/>
</dbReference>
<reference evidence="2 3" key="1">
    <citation type="submission" date="2019-12" db="EMBL/GenBank/DDBJ databases">
        <authorList>
            <person name="Xu J."/>
        </authorList>
    </citation>
    <scope>NUCLEOTIDE SEQUENCE [LARGE SCALE GENOMIC DNA]</scope>
    <source>
        <strain evidence="2 3">HX-5-24</strain>
    </source>
</reference>
<feature type="domain" description="DUF4440" evidence="1">
    <location>
        <begin position="10"/>
        <end position="115"/>
    </location>
</feature>
<protein>
    <submittedName>
        <fullName evidence="2">DUF4440 domain-containing protein</fullName>
    </submittedName>
</protein>
<dbReference type="InterPro" id="IPR032710">
    <property type="entry name" value="NTF2-like_dom_sf"/>
</dbReference>